<dbReference type="PANTHER" id="PTHR30483">
    <property type="entry name" value="LEUCINE-SPECIFIC-BINDING PROTEIN"/>
    <property type="match status" value="1"/>
</dbReference>
<name>A0A841GYD7_9BACT</name>
<dbReference type="Proteomes" id="UP000582837">
    <property type="component" value="Unassembled WGS sequence"/>
</dbReference>
<feature type="chain" id="PRO_5032954579" evidence="3">
    <location>
        <begin position="30"/>
        <end position="417"/>
    </location>
</feature>
<dbReference type="EMBL" id="JACHIA010000005">
    <property type="protein sequence ID" value="MBB6070757.1"/>
    <property type="molecule type" value="Genomic_DNA"/>
</dbReference>
<comment type="similarity">
    <text evidence="1">Belongs to the leucine-binding protein family.</text>
</comment>
<dbReference type="Pfam" id="PF13458">
    <property type="entry name" value="Peripla_BP_6"/>
    <property type="match status" value="1"/>
</dbReference>
<evidence type="ECO:0000313" key="6">
    <source>
        <dbReference type="Proteomes" id="UP000582837"/>
    </source>
</evidence>
<keyword evidence="6" id="KW-1185">Reference proteome</keyword>
<sequence>MKIMDTSRPLLRRAGALAAMAVTLMAAGACDDSTGTSNRREVTIGGIFSLTGNWSSLGVTSKAALELAIEDANAQAAGSGVTFVADVRDTKLDPAAALAAVQSMRGDGVQIIIGPQSSAELAAIKPYVDANPVLIVSQSSTAGSLAIAGDHIFRFTAADSLEGVASAALAYGDGIRTLIPVWRADAGNQGLHVATRRAFAARGGTVSSGVEYGATTTSFTATIAALGTQVRAALATRPASEVGVYLAGFDEIADVFTAAAADPVLASVRWYGADGIAQSSALTARPAAVSFAETVGFPSALFGLDLTARTSWEPIAQRIQQRAGNAPDAFALAVYDAVRVAALAYITSRDGVDVDSLAARYAQAASSYHGATGWAALNAAGDRRYADFDFWAIRPSGTSHAWTRVAGYETRSGTLTR</sequence>
<dbReference type="PROSITE" id="PS51257">
    <property type="entry name" value="PROKAR_LIPOPROTEIN"/>
    <property type="match status" value="1"/>
</dbReference>
<evidence type="ECO:0000259" key="4">
    <source>
        <dbReference type="Pfam" id="PF13458"/>
    </source>
</evidence>
<dbReference type="InterPro" id="IPR028082">
    <property type="entry name" value="Peripla_BP_I"/>
</dbReference>
<keyword evidence="2 3" id="KW-0732">Signal</keyword>
<accession>A0A841GYD7</accession>
<dbReference type="InterPro" id="IPR051010">
    <property type="entry name" value="BCAA_transport"/>
</dbReference>
<feature type="domain" description="Leucine-binding protein" evidence="4">
    <location>
        <begin position="41"/>
        <end position="373"/>
    </location>
</feature>
<evidence type="ECO:0000313" key="5">
    <source>
        <dbReference type="EMBL" id="MBB6070757.1"/>
    </source>
</evidence>
<evidence type="ECO:0000256" key="2">
    <source>
        <dbReference type="ARBA" id="ARBA00022729"/>
    </source>
</evidence>
<dbReference type="PANTHER" id="PTHR30483:SF40">
    <property type="entry name" value="HISTIDINE KINASE"/>
    <property type="match status" value="1"/>
</dbReference>
<dbReference type="Gene3D" id="3.40.50.2300">
    <property type="match status" value="2"/>
</dbReference>
<evidence type="ECO:0000256" key="3">
    <source>
        <dbReference type="SAM" id="SignalP"/>
    </source>
</evidence>
<evidence type="ECO:0000256" key="1">
    <source>
        <dbReference type="ARBA" id="ARBA00010062"/>
    </source>
</evidence>
<protein>
    <submittedName>
        <fullName evidence="5">Branched-chain amino acid transport system substrate-binding protein</fullName>
    </submittedName>
</protein>
<dbReference type="SUPFAM" id="SSF53822">
    <property type="entry name" value="Periplasmic binding protein-like I"/>
    <property type="match status" value="1"/>
</dbReference>
<gene>
    <name evidence="5" type="ORF">HNQ61_002378</name>
</gene>
<feature type="signal peptide" evidence="3">
    <location>
        <begin position="1"/>
        <end position="29"/>
    </location>
</feature>
<comment type="caution">
    <text evidence="5">The sequence shown here is derived from an EMBL/GenBank/DDBJ whole genome shotgun (WGS) entry which is preliminary data.</text>
</comment>
<dbReference type="InterPro" id="IPR028081">
    <property type="entry name" value="Leu-bd"/>
</dbReference>
<proteinExistence type="inferred from homology"/>
<organism evidence="5 6">
    <name type="scientific">Longimicrobium terrae</name>
    <dbReference type="NCBI Taxonomy" id="1639882"/>
    <lineage>
        <taxon>Bacteria</taxon>
        <taxon>Pseudomonadati</taxon>
        <taxon>Gemmatimonadota</taxon>
        <taxon>Longimicrobiia</taxon>
        <taxon>Longimicrobiales</taxon>
        <taxon>Longimicrobiaceae</taxon>
        <taxon>Longimicrobium</taxon>
    </lineage>
</organism>
<reference evidence="5 6" key="1">
    <citation type="submission" date="2020-08" db="EMBL/GenBank/DDBJ databases">
        <title>Genomic Encyclopedia of Type Strains, Phase IV (KMG-IV): sequencing the most valuable type-strain genomes for metagenomic binning, comparative biology and taxonomic classification.</title>
        <authorList>
            <person name="Goeker M."/>
        </authorList>
    </citation>
    <scope>NUCLEOTIDE SEQUENCE [LARGE SCALE GENOMIC DNA]</scope>
    <source>
        <strain evidence="5 6">DSM 29007</strain>
    </source>
</reference>
<dbReference type="AlphaFoldDB" id="A0A841GYD7"/>